<feature type="transmembrane region" description="Helical" evidence="10">
    <location>
        <begin position="21"/>
        <end position="39"/>
    </location>
</feature>
<evidence type="ECO:0000256" key="4">
    <source>
        <dbReference type="ARBA" id="ARBA00022989"/>
    </source>
</evidence>
<dbReference type="PANTHER" id="PTHR48021:SF1">
    <property type="entry name" value="GH07001P-RELATED"/>
    <property type="match status" value="1"/>
</dbReference>
<comment type="similarity">
    <text evidence="7">Belongs to the major facilitator superfamily. Sugar transporter (TC 2.A.1.1) family. Trehalose transporter subfamily.</text>
</comment>
<feature type="region of interest" description="Disordered" evidence="9">
    <location>
        <begin position="459"/>
        <end position="479"/>
    </location>
</feature>
<evidence type="ECO:0000256" key="8">
    <source>
        <dbReference type="RuleBase" id="RU003346"/>
    </source>
</evidence>
<dbReference type="SUPFAM" id="SSF103473">
    <property type="entry name" value="MFS general substrate transporter"/>
    <property type="match status" value="1"/>
</dbReference>
<keyword evidence="6" id="KW-0325">Glycoprotein</keyword>
<evidence type="ECO:0000256" key="10">
    <source>
        <dbReference type="SAM" id="Phobius"/>
    </source>
</evidence>
<dbReference type="InterPro" id="IPR005828">
    <property type="entry name" value="MFS_sugar_transport-like"/>
</dbReference>
<dbReference type="FunFam" id="1.20.1250.20:FF:000055">
    <property type="entry name" value="Facilitated trehalose transporter Tret1-2 homolog"/>
    <property type="match status" value="1"/>
</dbReference>
<dbReference type="InterPro" id="IPR003663">
    <property type="entry name" value="Sugar/inositol_transpt"/>
</dbReference>
<feature type="transmembrane region" description="Helical" evidence="10">
    <location>
        <begin position="390"/>
        <end position="411"/>
    </location>
</feature>
<feature type="domain" description="Major facilitator superfamily (MFS) profile" evidence="11">
    <location>
        <begin position="18"/>
        <end position="445"/>
    </location>
</feature>
<feature type="transmembrane region" description="Helical" evidence="10">
    <location>
        <begin position="290"/>
        <end position="309"/>
    </location>
</feature>
<evidence type="ECO:0000259" key="11">
    <source>
        <dbReference type="PROSITE" id="PS50850"/>
    </source>
</evidence>
<accession>A0AAV6UUF0</accession>
<feature type="transmembrane region" description="Helical" evidence="10">
    <location>
        <begin position="89"/>
        <end position="107"/>
    </location>
</feature>
<protein>
    <recommendedName>
        <fullName evidence="11">Major facilitator superfamily (MFS) profile domain-containing protein</fullName>
    </recommendedName>
</protein>
<comment type="caution">
    <text evidence="12">The sequence shown here is derived from an EMBL/GenBank/DDBJ whole genome shotgun (WGS) entry which is preliminary data.</text>
</comment>
<dbReference type="Pfam" id="PF00083">
    <property type="entry name" value="Sugar_tr"/>
    <property type="match status" value="1"/>
</dbReference>
<dbReference type="PROSITE" id="PS50850">
    <property type="entry name" value="MFS"/>
    <property type="match status" value="1"/>
</dbReference>
<dbReference type="GO" id="GO:0005886">
    <property type="term" value="C:plasma membrane"/>
    <property type="evidence" value="ECO:0007669"/>
    <property type="project" value="UniProtKB-SubCell"/>
</dbReference>
<dbReference type="AlphaFoldDB" id="A0AAV6UUF0"/>
<dbReference type="InterPro" id="IPR020846">
    <property type="entry name" value="MFS_dom"/>
</dbReference>
<dbReference type="PRINTS" id="PR00171">
    <property type="entry name" value="SUGRTRNSPORT"/>
</dbReference>
<evidence type="ECO:0000256" key="3">
    <source>
        <dbReference type="ARBA" id="ARBA00022692"/>
    </source>
</evidence>
<evidence type="ECO:0000256" key="2">
    <source>
        <dbReference type="ARBA" id="ARBA00022475"/>
    </source>
</evidence>
<evidence type="ECO:0000313" key="12">
    <source>
        <dbReference type="EMBL" id="KAG8187253.1"/>
    </source>
</evidence>
<dbReference type="GO" id="GO:0051119">
    <property type="term" value="F:sugar transmembrane transporter activity"/>
    <property type="evidence" value="ECO:0007669"/>
    <property type="project" value="InterPro"/>
</dbReference>
<dbReference type="PANTHER" id="PTHR48021">
    <property type="match status" value="1"/>
</dbReference>
<dbReference type="Proteomes" id="UP000827092">
    <property type="component" value="Unassembled WGS sequence"/>
</dbReference>
<dbReference type="EMBL" id="JAFNEN010000275">
    <property type="protein sequence ID" value="KAG8187253.1"/>
    <property type="molecule type" value="Genomic_DNA"/>
</dbReference>
<evidence type="ECO:0000256" key="1">
    <source>
        <dbReference type="ARBA" id="ARBA00004651"/>
    </source>
</evidence>
<dbReference type="InterPro" id="IPR005829">
    <property type="entry name" value="Sugar_transporter_CS"/>
</dbReference>
<feature type="transmembrane region" description="Helical" evidence="10">
    <location>
        <begin position="59"/>
        <end position="80"/>
    </location>
</feature>
<feature type="transmembrane region" description="Helical" evidence="10">
    <location>
        <begin position="353"/>
        <end position="378"/>
    </location>
</feature>
<dbReference type="PROSITE" id="PS00216">
    <property type="entry name" value="SUGAR_TRANSPORT_1"/>
    <property type="match status" value="2"/>
</dbReference>
<dbReference type="Gene3D" id="1.20.1250.20">
    <property type="entry name" value="MFS general substrate transporter like domains"/>
    <property type="match status" value="1"/>
</dbReference>
<evidence type="ECO:0000256" key="7">
    <source>
        <dbReference type="ARBA" id="ARBA00024348"/>
    </source>
</evidence>
<reference evidence="12 13" key="1">
    <citation type="journal article" date="2022" name="Nat. Ecol. Evol.">
        <title>A masculinizing supergene underlies an exaggerated male reproductive morph in a spider.</title>
        <authorList>
            <person name="Hendrickx F."/>
            <person name="De Corte Z."/>
            <person name="Sonet G."/>
            <person name="Van Belleghem S.M."/>
            <person name="Kostlbacher S."/>
            <person name="Vangestel C."/>
        </authorList>
    </citation>
    <scope>NUCLEOTIDE SEQUENCE [LARGE SCALE GENOMIC DNA]</scope>
    <source>
        <strain evidence="12">W744_W776</strain>
    </source>
</reference>
<evidence type="ECO:0000313" key="13">
    <source>
        <dbReference type="Proteomes" id="UP000827092"/>
    </source>
</evidence>
<keyword evidence="4 10" id="KW-1133">Transmembrane helix</keyword>
<feature type="transmembrane region" description="Helical" evidence="10">
    <location>
        <begin position="255"/>
        <end position="278"/>
    </location>
</feature>
<evidence type="ECO:0000256" key="9">
    <source>
        <dbReference type="SAM" id="MobiDB-lite"/>
    </source>
</evidence>
<feature type="transmembrane region" description="Helical" evidence="10">
    <location>
        <begin position="321"/>
        <end position="341"/>
    </location>
</feature>
<evidence type="ECO:0000256" key="6">
    <source>
        <dbReference type="ARBA" id="ARBA00023180"/>
    </source>
</evidence>
<keyword evidence="3 10" id="KW-0812">Transmembrane</keyword>
<dbReference type="PROSITE" id="PS00217">
    <property type="entry name" value="SUGAR_TRANSPORT_2"/>
    <property type="match status" value="1"/>
</dbReference>
<dbReference type="InterPro" id="IPR044775">
    <property type="entry name" value="MFS_ERD6/Tret1-like"/>
</dbReference>
<proteinExistence type="inferred from homology"/>
<gene>
    <name evidence="12" type="ORF">JTE90_019146</name>
</gene>
<feature type="transmembrane region" description="Helical" evidence="10">
    <location>
        <begin position="170"/>
        <end position="192"/>
    </location>
</feature>
<sequence>MQIRKKNNYQPKKMVLRKFRWATTAALMNAMTVGLTSTYSSTAIESMRAGKLNIDDSEASWIGSILPLGAIIGGIVAGWLSDRIGRKGVMVYQALFLVAGWLMIAYANSLSLIYAGRFITGLCSGLICVVTPMYIVEISTSETRGDLGTRFQLFICSGIITSSVCGKFLPWQWVAIVGGIVGFLALLAIITVPESPQWLVMKNQRAAAVHAVNFLYGSTNDPSVNELVNESFSLASSQNKLAPREIILPTIYKPALLSIGLMFFQQFSGSNAILYYTVSIFKQASSSIDPAMGFLWVALVMYWFTFLTSRIIDIIGRKKSLYISGFITFISMAAMGIYLFLCTQNPTLKKTFGWVPLLCLIVYIAGFSIGLGPIPWLMMSEMSPIRGRSLICGLGTAFSWLFVFIITKTFLQIEDLVGDFGAYWIYSGFCLLACFFTLYFIPETKGKSLEEIENHFAGGDPQLKPLPELSNEELAVQDN</sequence>
<keyword evidence="5 10" id="KW-0472">Membrane</keyword>
<keyword evidence="13" id="KW-1185">Reference proteome</keyword>
<evidence type="ECO:0000256" key="5">
    <source>
        <dbReference type="ARBA" id="ARBA00023136"/>
    </source>
</evidence>
<dbReference type="NCBIfam" id="TIGR00879">
    <property type="entry name" value="SP"/>
    <property type="match status" value="1"/>
</dbReference>
<dbReference type="InterPro" id="IPR050549">
    <property type="entry name" value="MFS_Trehalose_Transporter"/>
</dbReference>
<keyword evidence="2" id="KW-1003">Cell membrane</keyword>
<organism evidence="12 13">
    <name type="scientific">Oedothorax gibbosus</name>
    <dbReference type="NCBI Taxonomy" id="931172"/>
    <lineage>
        <taxon>Eukaryota</taxon>
        <taxon>Metazoa</taxon>
        <taxon>Ecdysozoa</taxon>
        <taxon>Arthropoda</taxon>
        <taxon>Chelicerata</taxon>
        <taxon>Arachnida</taxon>
        <taxon>Araneae</taxon>
        <taxon>Araneomorphae</taxon>
        <taxon>Entelegynae</taxon>
        <taxon>Araneoidea</taxon>
        <taxon>Linyphiidae</taxon>
        <taxon>Erigoninae</taxon>
        <taxon>Oedothorax</taxon>
    </lineage>
</organism>
<dbReference type="InterPro" id="IPR036259">
    <property type="entry name" value="MFS_trans_sf"/>
</dbReference>
<comment type="subcellular location">
    <subcellularLocation>
        <location evidence="1">Cell membrane</location>
        <topology evidence="1">Multi-pass membrane protein</topology>
    </subcellularLocation>
</comment>
<name>A0AAV6UUF0_9ARAC</name>
<feature type="transmembrane region" description="Helical" evidence="10">
    <location>
        <begin position="423"/>
        <end position="441"/>
    </location>
</feature>
<keyword evidence="8" id="KW-0813">Transport</keyword>
<dbReference type="CDD" id="cd17358">
    <property type="entry name" value="MFS_GLUT6_8_Class3_like"/>
    <property type="match status" value="1"/>
</dbReference>